<dbReference type="PANTHER" id="PTHR38658">
    <property type="entry name" value="OXPP CYCLE PROTEIN OPCA-RELATED"/>
    <property type="match status" value="1"/>
</dbReference>
<keyword evidence="4" id="KW-1185">Reference proteome</keyword>
<evidence type="ECO:0000259" key="1">
    <source>
        <dbReference type="Pfam" id="PF10128"/>
    </source>
</evidence>
<evidence type="ECO:0000259" key="2">
    <source>
        <dbReference type="Pfam" id="PF20171"/>
    </source>
</evidence>
<dbReference type="Pfam" id="PF20171">
    <property type="entry name" value="OpcA_G6PD_C"/>
    <property type="match status" value="1"/>
</dbReference>
<proteinExistence type="predicted"/>
<gene>
    <name evidence="3" type="ORF">BN000_05673</name>
</gene>
<dbReference type="Proteomes" id="UP000199601">
    <property type="component" value="Unassembled WGS sequence"/>
</dbReference>
<dbReference type="InterPro" id="IPR046802">
    <property type="entry name" value="OpcA_G6PD_C"/>
</dbReference>
<accession>A0A0U1DTU8</accession>
<dbReference type="EMBL" id="CTEC01000002">
    <property type="protein sequence ID" value="CQD22636.1"/>
    <property type="molecule type" value="Genomic_DNA"/>
</dbReference>
<name>A0A0U1DTU8_9MYCO</name>
<dbReference type="InterPro" id="IPR046801">
    <property type="entry name" value="OpcA_G6PD_N"/>
</dbReference>
<feature type="domain" description="Glucose-6-phosphate dehydrogenase assembly protein OpcA C-terminal" evidence="2">
    <location>
        <begin position="172"/>
        <end position="298"/>
    </location>
</feature>
<evidence type="ECO:0000313" key="4">
    <source>
        <dbReference type="Proteomes" id="UP000199601"/>
    </source>
</evidence>
<feature type="domain" description="Glucose-6-phosphate dehydrogenase assembly protein OpcA N-terminal" evidence="1">
    <location>
        <begin position="56"/>
        <end position="166"/>
    </location>
</feature>
<reference evidence="4" key="1">
    <citation type="submission" date="2015-03" db="EMBL/GenBank/DDBJ databases">
        <authorList>
            <person name="Urmite Genomes"/>
        </authorList>
    </citation>
    <scope>NUCLEOTIDE SEQUENCE [LARGE SCALE GENOMIC DNA]</scope>
    <source>
        <strain evidence="4">CSUR P1344</strain>
    </source>
</reference>
<dbReference type="PANTHER" id="PTHR38658:SF1">
    <property type="entry name" value="OXPP CYCLE PROTEIN OPCA-RELATED"/>
    <property type="match status" value="1"/>
</dbReference>
<evidence type="ECO:0000313" key="3">
    <source>
        <dbReference type="EMBL" id="CQD22636.1"/>
    </source>
</evidence>
<sequence length="307" mass="32964">MAAAVIIDMPDTTTTAVNKKLDELREKVGAVTMGRVLTLIIAPDSDAILEESLEAANNASHEHPSRIIVTMRGDPYADEPRLDAQLRAGGDTGATEVVILSLSGALAGHAASVVTPFLLPDIPVVAWWPDIAPAIPAQDPLGKLAIRRITDATKGTDPLSAIKGRRSGYTAGDTDLAWARITYWRALLTSAVDLAPHEPIESALVSGLKTEPALDILAGWLASRIDGPVRRAVGELKVELVRKSETIVLSRPQEGRTATLSRTAKPEALLPLARRETGECLAEDLRRLDPDEIYQTALEGIEKVQYV</sequence>
<dbReference type="NCBIfam" id="TIGR00534">
    <property type="entry name" value="OpcA"/>
    <property type="match status" value="1"/>
</dbReference>
<dbReference type="Pfam" id="PF10128">
    <property type="entry name" value="OpcA_G6PD_assem"/>
    <property type="match status" value="1"/>
</dbReference>
<dbReference type="InterPro" id="IPR004555">
    <property type="entry name" value="G6PDH_assembly_OpcA"/>
</dbReference>
<organism evidence="3 4">
    <name type="scientific">Mycobacterium europaeum</name>
    <dbReference type="NCBI Taxonomy" id="761804"/>
    <lineage>
        <taxon>Bacteria</taxon>
        <taxon>Bacillati</taxon>
        <taxon>Actinomycetota</taxon>
        <taxon>Actinomycetes</taxon>
        <taxon>Mycobacteriales</taxon>
        <taxon>Mycobacteriaceae</taxon>
        <taxon>Mycobacterium</taxon>
        <taxon>Mycobacterium simiae complex</taxon>
    </lineage>
</organism>
<protein>
    <submittedName>
        <fullName evidence="3">OpcA</fullName>
    </submittedName>
</protein>
<dbReference type="AlphaFoldDB" id="A0A0U1DTU8"/>